<reference evidence="2 3" key="1">
    <citation type="submission" date="2020-04" db="EMBL/GenBank/DDBJ databases">
        <title>MicrobeNet Type strains.</title>
        <authorList>
            <person name="Nicholson A.C."/>
        </authorList>
    </citation>
    <scope>NUCLEOTIDE SEQUENCE [LARGE SCALE GENOMIC DNA]</scope>
    <source>
        <strain evidence="2 3">DSM 44956</strain>
    </source>
</reference>
<evidence type="ECO:0000256" key="1">
    <source>
        <dbReference type="SAM" id="MobiDB-lite"/>
    </source>
</evidence>
<protein>
    <submittedName>
        <fullName evidence="2">Uncharacterized protein</fullName>
    </submittedName>
</protein>
<name>A0A7X6L7A9_9NOCA</name>
<feature type="compositionally biased region" description="Basic and acidic residues" evidence="1">
    <location>
        <begin position="349"/>
        <end position="360"/>
    </location>
</feature>
<dbReference type="RefSeq" id="WP_157114214.1">
    <property type="nucleotide sequence ID" value="NZ_JAAXOS010000011.1"/>
</dbReference>
<gene>
    <name evidence="2" type="ORF">HGB38_23655</name>
</gene>
<proteinExistence type="predicted"/>
<evidence type="ECO:0000313" key="3">
    <source>
        <dbReference type="Proteomes" id="UP000540698"/>
    </source>
</evidence>
<sequence>MPDEYDDYRRRLSNYEKGLYFELGRARERGETPERGWVQQFAIKIDDKTRRLDSARTEGRGTRGVERKSGRINELETLRQLSIERVGLESGQLAHSRWETVSGEKIPPAVAAELQAMARDLGDKFQHVVISRADALRAMQLGRSLVSQQLELIRPYELNRADRARERLAKIREIVRAQARSEKFRKVQQFREAAARGRADAPQRVERDRQARAEAERARQARQTPETERARIEREAAERVAQEFPMPSQYQQRETADTAEQVARESADAASVEREAADARAAAAEKEREAALKALDEARNAAFKELDEKGRLSEVERLLWLGQAHHPQAAVRHPPGQAPSVERGGTGHGQDRARGITRDR</sequence>
<keyword evidence="3" id="KW-1185">Reference proteome</keyword>
<evidence type="ECO:0000313" key="2">
    <source>
        <dbReference type="EMBL" id="NKY29191.1"/>
    </source>
</evidence>
<feature type="region of interest" description="Disordered" evidence="1">
    <location>
        <begin position="326"/>
        <end position="360"/>
    </location>
</feature>
<dbReference type="EMBL" id="JAAXOS010000011">
    <property type="protein sequence ID" value="NKY29191.1"/>
    <property type="molecule type" value="Genomic_DNA"/>
</dbReference>
<feature type="region of interest" description="Disordered" evidence="1">
    <location>
        <begin position="244"/>
        <end position="283"/>
    </location>
</feature>
<feature type="compositionally biased region" description="Basic and acidic residues" evidence="1">
    <location>
        <begin position="262"/>
        <end position="283"/>
    </location>
</feature>
<dbReference type="AlphaFoldDB" id="A0A7X6L7A9"/>
<organism evidence="2 3">
    <name type="scientific">Nocardia gamkensis</name>
    <dbReference type="NCBI Taxonomy" id="352869"/>
    <lineage>
        <taxon>Bacteria</taxon>
        <taxon>Bacillati</taxon>
        <taxon>Actinomycetota</taxon>
        <taxon>Actinomycetes</taxon>
        <taxon>Mycobacteriales</taxon>
        <taxon>Nocardiaceae</taxon>
        <taxon>Nocardia</taxon>
    </lineage>
</organism>
<comment type="caution">
    <text evidence="2">The sequence shown here is derived from an EMBL/GenBank/DDBJ whole genome shotgun (WGS) entry which is preliminary data.</text>
</comment>
<accession>A0A7X6L7A9</accession>
<dbReference type="Proteomes" id="UP000540698">
    <property type="component" value="Unassembled WGS sequence"/>
</dbReference>
<feature type="region of interest" description="Disordered" evidence="1">
    <location>
        <begin position="193"/>
        <end position="231"/>
    </location>
</feature>